<dbReference type="Gene3D" id="3.40.50.1820">
    <property type="entry name" value="alpha/beta hydrolase"/>
    <property type="match status" value="1"/>
</dbReference>
<keyword evidence="5" id="KW-1185">Reference proteome</keyword>
<feature type="domain" description="Carrier" evidence="3">
    <location>
        <begin position="1"/>
        <end position="64"/>
    </location>
</feature>
<reference evidence="4" key="2">
    <citation type="submission" date="2023-02" db="EMBL/GenBank/DDBJ databases">
        <authorList>
            <person name="Rayyan A."/>
            <person name="Meyer T."/>
            <person name="Kyndt J.A."/>
        </authorList>
    </citation>
    <scope>NUCLEOTIDE SEQUENCE</scope>
    <source>
        <strain evidence="4">DSM 9987</strain>
    </source>
</reference>
<dbReference type="InterPro" id="IPR009081">
    <property type="entry name" value="PP-bd_ACP"/>
</dbReference>
<dbReference type="Pfam" id="PF00550">
    <property type="entry name" value="PP-binding"/>
    <property type="match status" value="1"/>
</dbReference>
<dbReference type="InterPro" id="IPR006162">
    <property type="entry name" value="Ppantetheine_attach_site"/>
</dbReference>
<protein>
    <submittedName>
        <fullName evidence="4">Phosphopantetheine-binding protein</fullName>
    </submittedName>
</protein>
<evidence type="ECO:0000256" key="1">
    <source>
        <dbReference type="ARBA" id="ARBA00022450"/>
    </source>
</evidence>
<proteinExistence type="predicted"/>
<keyword evidence="2" id="KW-0597">Phosphoprotein</keyword>
<evidence type="ECO:0000313" key="4">
    <source>
        <dbReference type="EMBL" id="MDC7787042.1"/>
    </source>
</evidence>
<dbReference type="PANTHER" id="PTHR45527:SF1">
    <property type="entry name" value="FATTY ACID SYNTHASE"/>
    <property type="match status" value="1"/>
</dbReference>
<sequence length="95" mass="10211">MFAQALGEPAVRPADDFLALGGDSLAAVRLLSRLRRTFQTELSLPDFVAHRSPAALAGLLADRPDIERTAAALLHLHALSAGERRDLARRLACPT</sequence>
<evidence type="ECO:0000256" key="2">
    <source>
        <dbReference type="ARBA" id="ARBA00022553"/>
    </source>
</evidence>
<dbReference type="PROSITE" id="PS50075">
    <property type="entry name" value="CARRIER"/>
    <property type="match status" value="1"/>
</dbReference>
<dbReference type="EMBL" id="JAQQLI010000022">
    <property type="protein sequence ID" value="MDC7787042.1"/>
    <property type="molecule type" value="Genomic_DNA"/>
</dbReference>
<accession>A0ABT5JC24</accession>
<dbReference type="PROSITE" id="PS00012">
    <property type="entry name" value="PHOSPHOPANTETHEINE"/>
    <property type="match status" value="1"/>
</dbReference>
<comment type="caution">
    <text evidence="4">The sequence shown here is derived from an EMBL/GenBank/DDBJ whole genome shotgun (WGS) entry which is preliminary data.</text>
</comment>
<organism evidence="4 5">
    <name type="scientific">Rhodoplanes tepidamans</name>
    <name type="common">Rhodoplanes cryptolactis</name>
    <dbReference type="NCBI Taxonomy" id="200616"/>
    <lineage>
        <taxon>Bacteria</taxon>
        <taxon>Pseudomonadati</taxon>
        <taxon>Pseudomonadota</taxon>
        <taxon>Alphaproteobacteria</taxon>
        <taxon>Hyphomicrobiales</taxon>
        <taxon>Nitrobacteraceae</taxon>
        <taxon>Rhodoplanes</taxon>
    </lineage>
</organism>
<dbReference type="Proteomes" id="UP001165652">
    <property type="component" value="Unassembled WGS sequence"/>
</dbReference>
<dbReference type="InterPro" id="IPR029058">
    <property type="entry name" value="AB_hydrolase_fold"/>
</dbReference>
<name>A0ABT5JC24_RHOTP</name>
<dbReference type="InterPro" id="IPR036736">
    <property type="entry name" value="ACP-like_sf"/>
</dbReference>
<evidence type="ECO:0000259" key="3">
    <source>
        <dbReference type="PROSITE" id="PS50075"/>
    </source>
</evidence>
<keyword evidence="1" id="KW-0596">Phosphopantetheine</keyword>
<reference evidence="4" key="1">
    <citation type="journal article" date="2023" name="Microbiol Resour">
        <title>Genome Sequences of Rhodoplanes serenus and Two Thermotolerant Strains, Rhodoplanes tepidamans and 'Rhodoplanes cryptolactis,' Further Refine the Genus.</title>
        <authorList>
            <person name="Rayyan A.A."/>
            <person name="Kyndt J.A."/>
        </authorList>
    </citation>
    <scope>NUCLEOTIDE SEQUENCE</scope>
    <source>
        <strain evidence="4">DSM 9987</strain>
    </source>
</reference>
<dbReference type="PANTHER" id="PTHR45527">
    <property type="entry name" value="NONRIBOSOMAL PEPTIDE SYNTHETASE"/>
    <property type="match status" value="1"/>
</dbReference>
<evidence type="ECO:0000313" key="5">
    <source>
        <dbReference type="Proteomes" id="UP001165652"/>
    </source>
</evidence>
<gene>
    <name evidence="4" type="ORF">PQJ73_15225</name>
</gene>
<dbReference type="SUPFAM" id="SSF47336">
    <property type="entry name" value="ACP-like"/>
    <property type="match status" value="1"/>
</dbReference>